<evidence type="ECO:0000256" key="1">
    <source>
        <dbReference type="SAM" id="MobiDB-lite"/>
    </source>
</evidence>
<evidence type="ECO:0000313" key="3">
    <source>
        <dbReference type="Proteomes" id="UP001159363"/>
    </source>
</evidence>
<feature type="compositionally biased region" description="Polar residues" evidence="1">
    <location>
        <begin position="75"/>
        <end position="85"/>
    </location>
</feature>
<proteinExistence type="predicted"/>
<organism evidence="2 3">
    <name type="scientific">Dryococelus australis</name>
    <dbReference type="NCBI Taxonomy" id="614101"/>
    <lineage>
        <taxon>Eukaryota</taxon>
        <taxon>Metazoa</taxon>
        <taxon>Ecdysozoa</taxon>
        <taxon>Arthropoda</taxon>
        <taxon>Hexapoda</taxon>
        <taxon>Insecta</taxon>
        <taxon>Pterygota</taxon>
        <taxon>Neoptera</taxon>
        <taxon>Polyneoptera</taxon>
        <taxon>Phasmatodea</taxon>
        <taxon>Verophasmatodea</taxon>
        <taxon>Anareolatae</taxon>
        <taxon>Phasmatidae</taxon>
        <taxon>Eurycanthinae</taxon>
        <taxon>Dryococelus</taxon>
    </lineage>
</organism>
<feature type="region of interest" description="Disordered" evidence="1">
    <location>
        <begin position="63"/>
        <end position="94"/>
    </location>
</feature>
<reference evidence="2 3" key="1">
    <citation type="submission" date="2023-02" db="EMBL/GenBank/DDBJ databases">
        <title>LHISI_Scaffold_Assembly.</title>
        <authorList>
            <person name="Stuart O.P."/>
            <person name="Cleave R."/>
            <person name="Magrath M.J.L."/>
            <person name="Mikheyev A.S."/>
        </authorList>
    </citation>
    <scope>NUCLEOTIDE SEQUENCE [LARGE SCALE GENOMIC DNA]</scope>
    <source>
        <strain evidence="2">Daus_M_001</strain>
        <tissue evidence="2">Leg muscle</tissue>
    </source>
</reference>
<dbReference type="EMBL" id="JARBHB010000009">
    <property type="protein sequence ID" value="KAJ8874905.1"/>
    <property type="molecule type" value="Genomic_DNA"/>
</dbReference>
<evidence type="ECO:0000313" key="2">
    <source>
        <dbReference type="EMBL" id="KAJ8874905.1"/>
    </source>
</evidence>
<dbReference type="Proteomes" id="UP001159363">
    <property type="component" value="Chromosome 8"/>
</dbReference>
<gene>
    <name evidence="2" type="ORF">PR048_022795</name>
</gene>
<feature type="compositionally biased region" description="Basic and acidic residues" evidence="1">
    <location>
        <begin position="63"/>
        <end position="72"/>
    </location>
</feature>
<keyword evidence="3" id="KW-1185">Reference proteome</keyword>
<name>A0ABQ9GSD1_9NEOP</name>
<sequence length="94" mass="10672">MCKEQHYDQLVSKYAAVEKALHLRLEQANAVRALDKLLDEFYFSVFNPLKHYTIEEAARVRGSKRETKDKVSKPSARQQEGNTALASVKGLSYG</sequence>
<protein>
    <submittedName>
        <fullName evidence="2">Uncharacterized protein</fullName>
    </submittedName>
</protein>
<comment type="caution">
    <text evidence="2">The sequence shown here is derived from an EMBL/GenBank/DDBJ whole genome shotgun (WGS) entry which is preliminary data.</text>
</comment>
<accession>A0ABQ9GSD1</accession>